<organism evidence="2 3">
    <name type="scientific">Stephania yunnanensis</name>
    <dbReference type="NCBI Taxonomy" id="152371"/>
    <lineage>
        <taxon>Eukaryota</taxon>
        <taxon>Viridiplantae</taxon>
        <taxon>Streptophyta</taxon>
        <taxon>Embryophyta</taxon>
        <taxon>Tracheophyta</taxon>
        <taxon>Spermatophyta</taxon>
        <taxon>Magnoliopsida</taxon>
        <taxon>Ranunculales</taxon>
        <taxon>Menispermaceae</taxon>
        <taxon>Menispermoideae</taxon>
        <taxon>Cissampelideae</taxon>
        <taxon>Stephania</taxon>
    </lineage>
</organism>
<feature type="region of interest" description="Disordered" evidence="1">
    <location>
        <begin position="1"/>
        <end position="33"/>
    </location>
</feature>
<accession>A0AAP0P8P7</accession>
<evidence type="ECO:0000313" key="2">
    <source>
        <dbReference type="EMBL" id="KAK9135248.1"/>
    </source>
</evidence>
<proteinExistence type="predicted"/>
<evidence type="ECO:0000256" key="1">
    <source>
        <dbReference type="SAM" id="MobiDB-lite"/>
    </source>
</evidence>
<dbReference type="EMBL" id="JBBNAF010000006">
    <property type="protein sequence ID" value="KAK9135248.1"/>
    <property type="molecule type" value="Genomic_DNA"/>
</dbReference>
<feature type="compositionally biased region" description="Basic and acidic residues" evidence="1">
    <location>
        <begin position="1"/>
        <end position="20"/>
    </location>
</feature>
<evidence type="ECO:0000313" key="3">
    <source>
        <dbReference type="Proteomes" id="UP001420932"/>
    </source>
</evidence>
<reference evidence="2 3" key="1">
    <citation type="submission" date="2024-01" db="EMBL/GenBank/DDBJ databases">
        <title>Genome assemblies of Stephania.</title>
        <authorList>
            <person name="Yang L."/>
        </authorList>
    </citation>
    <scope>NUCLEOTIDE SEQUENCE [LARGE SCALE GENOMIC DNA]</scope>
    <source>
        <strain evidence="2">YNDBR</strain>
        <tissue evidence="2">Leaf</tissue>
    </source>
</reference>
<sequence>MAARETAKRDRSRPSEEPGRRMARTTMSRGQAVRFGPEERAAVEAVPLQYQKQLPMSLPHATVVPMAPRSVREKRPTVTIPVDDSLFRNNYSAATGTGVVRRRNRCGQRWVPQTDRDAGVL</sequence>
<keyword evidence="3" id="KW-1185">Reference proteome</keyword>
<protein>
    <submittedName>
        <fullName evidence="2">Uncharacterized protein</fullName>
    </submittedName>
</protein>
<dbReference type="AlphaFoldDB" id="A0AAP0P8P7"/>
<gene>
    <name evidence="2" type="ORF">Syun_014578</name>
</gene>
<dbReference type="Proteomes" id="UP001420932">
    <property type="component" value="Unassembled WGS sequence"/>
</dbReference>
<comment type="caution">
    <text evidence="2">The sequence shown here is derived from an EMBL/GenBank/DDBJ whole genome shotgun (WGS) entry which is preliminary data.</text>
</comment>
<name>A0AAP0P8P7_9MAGN</name>